<protein>
    <submittedName>
        <fullName evidence="1">Uncharacterized protein</fullName>
    </submittedName>
</protein>
<name>A0ABW6J3C7_STRWE</name>
<dbReference type="RefSeq" id="WP_386248489.1">
    <property type="nucleotide sequence ID" value="NZ_JBHTRV010000033.1"/>
</dbReference>
<dbReference type="Proteomes" id="UP001600424">
    <property type="component" value="Unassembled WGS sequence"/>
</dbReference>
<evidence type="ECO:0000313" key="2">
    <source>
        <dbReference type="Proteomes" id="UP001600424"/>
    </source>
</evidence>
<keyword evidence="2" id="KW-1185">Reference proteome</keyword>
<dbReference type="EMBL" id="JBHTRV010000033">
    <property type="protein sequence ID" value="MFE5984433.1"/>
    <property type="molecule type" value="Genomic_DNA"/>
</dbReference>
<gene>
    <name evidence="1" type="ORF">ACFQ63_32655</name>
</gene>
<comment type="caution">
    <text evidence="1">The sequence shown here is derived from an EMBL/GenBank/DDBJ whole genome shotgun (WGS) entry which is preliminary data.</text>
</comment>
<sequence>MGETPDRGGAGALARVRTGDIVSLRCASREAVVADVSPHYVSVLWPWSEVDPDSLMQWNGVRAIPRTPDAPDWRNEPFRVTSSGESLERKDVCEVGIPEMVAYVVHVAEFSDPLDVGWLPRPRIYVSLVAHGVQISPSAEEIGFTLDPDGDEQIQAELVYRPYAFLQDGDEVADCEGRVWKYSAPWNWVAFDNGSGEFPLWPLQLICRSGGQGLQAAEAVARATSSGAHGDEVAHWLESAGVVDLPKLPPPALSEDLSY</sequence>
<evidence type="ECO:0000313" key="1">
    <source>
        <dbReference type="EMBL" id="MFE5984433.1"/>
    </source>
</evidence>
<accession>A0ABW6J3C7</accession>
<organism evidence="1 2">
    <name type="scientific">Streptomyces wedmorensis</name>
    <dbReference type="NCBI Taxonomy" id="43759"/>
    <lineage>
        <taxon>Bacteria</taxon>
        <taxon>Bacillati</taxon>
        <taxon>Actinomycetota</taxon>
        <taxon>Actinomycetes</taxon>
        <taxon>Kitasatosporales</taxon>
        <taxon>Streptomycetaceae</taxon>
        <taxon>Streptomyces</taxon>
    </lineage>
</organism>
<proteinExistence type="predicted"/>
<reference evidence="1 2" key="1">
    <citation type="submission" date="2024-09" db="EMBL/GenBank/DDBJ databases">
        <title>The Natural Products Discovery Center: Release of the First 8490 Sequenced Strains for Exploring Actinobacteria Biosynthetic Diversity.</title>
        <authorList>
            <person name="Kalkreuter E."/>
            <person name="Kautsar S.A."/>
            <person name="Yang D."/>
            <person name="Bader C.D."/>
            <person name="Teijaro C.N."/>
            <person name="Fluegel L."/>
            <person name="Davis C.M."/>
            <person name="Simpson J.R."/>
            <person name="Lauterbach L."/>
            <person name="Steele A.D."/>
            <person name="Gui C."/>
            <person name="Meng S."/>
            <person name="Li G."/>
            <person name="Viehrig K."/>
            <person name="Ye F."/>
            <person name="Su P."/>
            <person name="Kiefer A.F."/>
            <person name="Nichols A."/>
            <person name="Cepeda A.J."/>
            <person name="Yan W."/>
            <person name="Fan B."/>
            <person name="Jiang Y."/>
            <person name="Adhikari A."/>
            <person name="Zheng C.-J."/>
            <person name="Schuster L."/>
            <person name="Cowan T.M."/>
            <person name="Smanski M.J."/>
            <person name="Chevrette M.G."/>
            <person name="De Carvalho L.P.S."/>
            <person name="Shen B."/>
        </authorList>
    </citation>
    <scope>NUCLEOTIDE SEQUENCE [LARGE SCALE GENOMIC DNA]</scope>
    <source>
        <strain evidence="1 2">NPDC056472</strain>
    </source>
</reference>